<dbReference type="STRING" id="1416778.SAMN05443633_102236"/>
<feature type="transmembrane region" description="Helical" evidence="1">
    <location>
        <begin position="285"/>
        <end position="307"/>
    </location>
</feature>
<feature type="transmembrane region" description="Helical" evidence="1">
    <location>
        <begin position="86"/>
        <end position="106"/>
    </location>
</feature>
<feature type="transmembrane region" description="Helical" evidence="1">
    <location>
        <begin position="197"/>
        <end position="216"/>
    </location>
</feature>
<feature type="transmembrane region" description="Helical" evidence="1">
    <location>
        <begin position="343"/>
        <end position="364"/>
    </location>
</feature>
<proteinExistence type="predicted"/>
<feature type="transmembrane region" description="Helical" evidence="1">
    <location>
        <begin position="313"/>
        <end position="331"/>
    </location>
</feature>
<keyword evidence="3" id="KW-1185">Reference proteome</keyword>
<keyword evidence="1" id="KW-0472">Membrane</keyword>
<name>A0A1M4X6I8_9FLAO</name>
<evidence type="ECO:0000256" key="1">
    <source>
        <dbReference type="SAM" id="Phobius"/>
    </source>
</evidence>
<reference evidence="3" key="1">
    <citation type="submission" date="2016-11" db="EMBL/GenBank/DDBJ databases">
        <authorList>
            <person name="Varghese N."/>
            <person name="Submissions S."/>
        </authorList>
    </citation>
    <scope>NUCLEOTIDE SEQUENCE [LARGE SCALE GENOMIC DNA]</scope>
    <source>
        <strain evidence="3">DSM 27619</strain>
    </source>
</reference>
<organism evidence="2 3">
    <name type="scientific">Chryseobacterium arachidis</name>
    <dbReference type="NCBI Taxonomy" id="1416778"/>
    <lineage>
        <taxon>Bacteria</taxon>
        <taxon>Pseudomonadati</taxon>
        <taxon>Bacteroidota</taxon>
        <taxon>Flavobacteriia</taxon>
        <taxon>Flavobacteriales</taxon>
        <taxon>Weeksellaceae</taxon>
        <taxon>Chryseobacterium group</taxon>
        <taxon>Chryseobacterium</taxon>
    </lineage>
</organism>
<keyword evidence="1" id="KW-0812">Transmembrane</keyword>
<dbReference type="Proteomes" id="UP000184518">
    <property type="component" value="Unassembled WGS sequence"/>
</dbReference>
<feature type="transmembrane region" description="Helical" evidence="1">
    <location>
        <begin position="112"/>
        <end position="131"/>
    </location>
</feature>
<gene>
    <name evidence="2" type="ORF">SAMN05443633_102236</name>
</gene>
<sequence length="378" mass="44747">MIANKVIKMSIDTHKSLIRVFWIGIALIYISVFIALYYKIILPFSEWTISDWLINYEDGGFKRRGLLGGFLFLIQDYIGMKLQVQILLLQILVLSGILFGMFLFTKKYKVDFFYLLIMISPYILCFPALTIRSGGRREILLILLVIGYSLAKKSRSNDVILLLLYLIFLLVHELGFFYLPFLVWVNYLKWNKINFKYLLCLIVSTLLTVVLIYFLGSDINNGESLSILKERGVVFNKENIFELEYFFDFNFVLKHKISFLIHIAELFIIIFQMGYYIYLFKRTFFNTYIIGNVICVLWVAPLFYLGIDWFRWVYIYSSLLFVIFSCSCLEINDLKGIQFNKNIMIKPIYLIVSVFFYLFIFLHLQHDTLFILIKKILT</sequence>
<keyword evidence="1" id="KW-1133">Transmembrane helix</keyword>
<feature type="transmembrane region" description="Helical" evidence="1">
    <location>
        <begin position="20"/>
        <end position="41"/>
    </location>
</feature>
<accession>A0A1M4X6I8</accession>
<feature type="transmembrane region" description="Helical" evidence="1">
    <location>
        <begin position="160"/>
        <end position="185"/>
    </location>
</feature>
<evidence type="ECO:0000313" key="2">
    <source>
        <dbReference type="EMBL" id="SHE89047.1"/>
    </source>
</evidence>
<feature type="transmembrane region" description="Helical" evidence="1">
    <location>
        <begin position="257"/>
        <end position="278"/>
    </location>
</feature>
<evidence type="ECO:0000313" key="3">
    <source>
        <dbReference type="Proteomes" id="UP000184518"/>
    </source>
</evidence>
<evidence type="ECO:0008006" key="4">
    <source>
        <dbReference type="Google" id="ProtNLM"/>
    </source>
</evidence>
<dbReference type="AlphaFoldDB" id="A0A1M4X6I8"/>
<protein>
    <recommendedName>
        <fullName evidence="4">EpsG family protein</fullName>
    </recommendedName>
</protein>
<dbReference type="EMBL" id="FQUT01000002">
    <property type="protein sequence ID" value="SHE89047.1"/>
    <property type="molecule type" value="Genomic_DNA"/>
</dbReference>